<gene>
    <name evidence="2" type="ORF">LH440_04595</name>
    <name evidence="1" type="ORF">LHGZ1_1742</name>
</gene>
<dbReference type="AlphaFoldDB" id="A0A248LK69"/>
<evidence type="ECO:0000313" key="1">
    <source>
        <dbReference type="EMBL" id="ASJ24573.1"/>
    </source>
</evidence>
<dbReference type="OrthoDB" id="8967327at2"/>
<evidence type="ECO:0000313" key="2">
    <source>
        <dbReference type="EMBL" id="MCG9025188.1"/>
    </source>
</evidence>
<dbReference type="RefSeq" id="WP_012696958.1">
    <property type="nucleotide sequence ID" value="NZ_CP022115.1"/>
</dbReference>
<reference evidence="1" key="3">
    <citation type="submission" date="2017-06" db="EMBL/GenBank/DDBJ databases">
        <authorList>
            <person name="Kim H.J."/>
            <person name="Triplett B.A."/>
        </authorList>
    </citation>
    <scope>NUCLEOTIDE SEQUENCE</scope>
    <source>
        <strain evidence="1">HLGZ1</strain>
    </source>
</reference>
<proteinExistence type="predicted"/>
<evidence type="ECO:0000313" key="4">
    <source>
        <dbReference type="Proteomes" id="UP001200247"/>
    </source>
</evidence>
<dbReference type="Proteomes" id="UP000197424">
    <property type="component" value="Chromosome"/>
</dbReference>
<reference evidence="3" key="2">
    <citation type="submission" date="2017-06" db="EMBL/GenBank/DDBJ databases">
        <title>Whole genome sequence of Laribacter hongkongensis LHGZ1.</title>
        <authorList>
            <person name="Chen D."/>
            <person name="Wu H."/>
            <person name="Chen J."/>
        </authorList>
    </citation>
    <scope>NUCLEOTIDE SEQUENCE [LARGE SCALE GENOMIC DNA]</scope>
    <source>
        <strain evidence="3">LHGZ1</strain>
    </source>
</reference>
<accession>A0A248LK69</accession>
<evidence type="ECO:0000313" key="3">
    <source>
        <dbReference type="Proteomes" id="UP000197424"/>
    </source>
</evidence>
<dbReference type="EMBL" id="CP022115">
    <property type="protein sequence ID" value="ASJ24573.1"/>
    <property type="molecule type" value="Genomic_DNA"/>
</dbReference>
<dbReference type="GeneID" id="75109761"/>
<name>A0A248LK69_9NEIS</name>
<reference evidence="2 4" key="4">
    <citation type="submission" date="2021-10" db="EMBL/GenBank/DDBJ databases">
        <title>Whole-genome sequencing analysis of Laribacter hongkongensis: virulence gene profiles, carbohydrate-active enzyme prediction, and antimicrobial resistance characterization.</title>
        <authorList>
            <person name="Yuan P."/>
            <person name="Zhan Y."/>
            <person name="Chen D."/>
        </authorList>
    </citation>
    <scope>NUCLEOTIDE SEQUENCE [LARGE SCALE GENOMIC DNA]</scope>
    <source>
        <strain evidence="2 4">W67</strain>
    </source>
</reference>
<reference evidence="1" key="1">
    <citation type="journal article" date="2017" name="J. Antimicrob. Chemother.">
        <title>Emergence and genomic analysis of MDR Laribacter hongkongensis strain HLGZ1 from Guangzhou, China.</title>
        <authorList>
            <person name="Wu H.K."/>
            <person name="Chen J.H."/>
            <person name="Yang L."/>
            <person name="Li A.R."/>
            <person name="Su D.H."/>
            <person name="Lin Y.P."/>
            <person name="Chen D.Q."/>
        </authorList>
    </citation>
    <scope>NUCLEOTIDE SEQUENCE</scope>
    <source>
        <strain evidence="1">HLGZ1</strain>
    </source>
</reference>
<evidence type="ECO:0008006" key="5">
    <source>
        <dbReference type="Google" id="ProtNLM"/>
    </source>
</evidence>
<sequence>MDSVQSVNNQSANVLDQSAIYAIKKQREVVKDTVTTLINSVGQSSSQTVNPAHLGQNVDVRA</sequence>
<dbReference type="EMBL" id="JAJAXM010000006">
    <property type="protein sequence ID" value="MCG9025188.1"/>
    <property type="molecule type" value="Genomic_DNA"/>
</dbReference>
<protein>
    <recommendedName>
        <fullName evidence="5">Motility protein</fullName>
    </recommendedName>
</protein>
<dbReference type="Proteomes" id="UP001200247">
    <property type="component" value="Unassembled WGS sequence"/>
</dbReference>
<organism evidence="1 3">
    <name type="scientific">Laribacter hongkongensis</name>
    <dbReference type="NCBI Taxonomy" id="168471"/>
    <lineage>
        <taxon>Bacteria</taxon>
        <taxon>Pseudomonadati</taxon>
        <taxon>Pseudomonadota</taxon>
        <taxon>Betaproteobacteria</taxon>
        <taxon>Neisseriales</taxon>
        <taxon>Aquaspirillaceae</taxon>
        <taxon>Laribacter</taxon>
    </lineage>
</organism>